<dbReference type="PANTHER" id="PTHR42957:SF1">
    <property type="entry name" value="HELICASE MJ1565-RELATED"/>
    <property type="match status" value="1"/>
</dbReference>
<sequence>MKQTVNRSQAKTEVILALLASAALFLFLPLIKSAAFAVLPSIVQWALPMVVILGILAAVKGGLHIYHRHRALQDVRFYRILPSSDIALDVNEVLMFTRSFGGMAREWLEKWEKGSPYFRVRYMRPLNSNQVAIYIGYPQDKVDSVKDTIRNFYPSCEIHEVAHQEMKLDLKQGTGGFFVFKSGRKKGLPLTSLVEKKKSYMGNILASMKPGTVLDLQFTPTKWKELEERVGDVMEDLKEKSTKDLNPHESVQKKSFSKRLTGREYTFAATISIWNNQPDMNKAKAAVRSLGNTISDVLSHDGGVRFWRHSRANPLRHWNPAKSINPMPLPLPKSRLVLTDNELANLTHLPPSDHKVYEEPQPPDVHAFLVHLAENQRSLADWELNKGAYLGKLVHPIRSRDVLVDYEQLTKHFILTGATGMGKSSNLVEFIMGMFQDWVENPDDNPAATFIDPAQETIAIIMNRIRHMKEKGIDIREKKIKYFNLTYNSVGTIGLNLLHKTEGYPLEQVAKQAAELILSTANSTNLTRTKRYLAKAIQTLLEDDQPHNILGIEDLFRNPDFRAKVTAKVKDPTLKRFWDNLEDKEFNEEVEPILNRLDPLISDKTARRIFCQMEMALNIRKYMDDGYWVFINILGMEESTIKTVVGHLINLYHTTAKKRPKGARKHYLLIDEAHLVQIPLLAKILYEDRKFGFGLGLITQEVGQFNDEELVKAIRTQIGMVLSTAQNEGSKNVEKMTKEHFSAKFLEKLPERHVAVYTRSKKDGRSTVTSCIVSNEPPRVYLPDGKEAKHGTTDEDKALQWGLEFAEELMANCKDEVRPIEEVDEEIAEYITGAKKTEKSAKNPEDETTNVSAKAQEYKNKINKFKKE</sequence>
<dbReference type="AlphaFoldDB" id="A0A8J2VME1"/>
<dbReference type="InterPro" id="IPR027417">
    <property type="entry name" value="P-loop_NTPase"/>
</dbReference>
<dbReference type="Gene3D" id="3.40.50.300">
    <property type="entry name" value="P-loop containing nucleotide triphosphate hydrolases"/>
    <property type="match status" value="1"/>
</dbReference>
<proteinExistence type="predicted"/>
<keyword evidence="2" id="KW-0472">Membrane</keyword>
<evidence type="ECO:0000313" key="4">
    <source>
        <dbReference type="Proteomes" id="UP000625210"/>
    </source>
</evidence>
<keyword evidence="4" id="KW-1185">Reference proteome</keyword>
<feature type="transmembrane region" description="Helical" evidence="2">
    <location>
        <begin position="43"/>
        <end position="63"/>
    </location>
</feature>
<comment type="caution">
    <text evidence="3">The sequence shown here is derived from an EMBL/GenBank/DDBJ whole genome shotgun (WGS) entry which is preliminary data.</text>
</comment>
<name>A0A8J2VME1_9BACL</name>
<dbReference type="PANTHER" id="PTHR42957">
    <property type="entry name" value="HELICASE MJ1565-RELATED"/>
    <property type="match status" value="1"/>
</dbReference>
<evidence type="ECO:0000313" key="3">
    <source>
        <dbReference type="EMBL" id="GGE28677.1"/>
    </source>
</evidence>
<dbReference type="RefSeq" id="WP_188649026.1">
    <property type="nucleotide sequence ID" value="NZ_BMHQ01000018.1"/>
</dbReference>
<reference evidence="3" key="2">
    <citation type="submission" date="2020-09" db="EMBL/GenBank/DDBJ databases">
        <authorList>
            <person name="Sun Q."/>
            <person name="Zhou Y."/>
        </authorList>
    </citation>
    <scope>NUCLEOTIDE SEQUENCE</scope>
    <source>
        <strain evidence="3">CGMCC 1.15179</strain>
    </source>
</reference>
<dbReference type="InterPro" id="IPR008571">
    <property type="entry name" value="HerA-like"/>
</dbReference>
<accession>A0A8J2VME1</accession>
<keyword evidence="2" id="KW-1133">Transmembrane helix</keyword>
<dbReference type="EMBL" id="BMHQ01000018">
    <property type="protein sequence ID" value="GGE28677.1"/>
    <property type="molecule type" value="Genomic_DNA"/>
</dbReference>
<reference evidence="3" key="1">
    <citation type="journal article" date="2014" name="Int. J. Syst. Evol. Microbiol.">
        <title>Complete genome sequence of Corynebacterium casei LMG S-19264T (=DSM 44701T), isolated from a smear-ripened cheese.</title>
        <authorList>
            <consortium name="US DOE Joint Genome Institute (JGI-PGF)"/>
            <person name="Walter F."/>
            <person name="Albersmeier A."/>
            <person name="Kalinowski J."/>
            <person name="Ruckert C."/>
        </authorList>
    </citation>
    <scope>NUCLEOTIDE SEQUENCE</scope>
    <source>
        <strain evidence="3">CGMCC 1.15179</strain>
    </source>
</reference>
<evidence type="ECO:0000256" key="2">
    <source>
        <dbReference type="SAM" id="Phobius"/>
    </source>
</evidence>
<feature type="region of interest" description="Disordered" evidence="1">
    <location>
        <begin position="835"/>
        <end position="868"/>
    </location>
</feature>
<evidence type="ECO:0000256" key="1">
    <source>
        <dbReference type="SAM" id="MobiDB-lite"/>
    </source>
</evidence>
<dbReference type="SUPFAM" id="SSF52540">
    <property type="entry name" value="P-loop containing nucleoside triphosphate hydrolases"/>
    <property type="match status" value="1"/>
</dbReference>
<gene>
    <name evidence="3" type="ORF">GCM10011571_33490</name>
</gene>
<feature type="compositionally biased region" description="Basic and acidic residues" evidence="1">
    <location>
        <begin position="835"/>
        <end position="845"/>
    </location>
</feature>
<dbReference type="Proteomes" id="UP000625210">
    <property type="component" value="Unassembled WGS sequence"/>
</dbReference>
<organism evidence="3 4">
    <name type="scientific">Marinithermofilum abyssi</name>
    <dbReference type="NCBI Taxonomy" id="1571185"/>
    <lineage>
        <taxon>Bacteria</taxon>
        <taxon>Bacillati</taxon>
        <taxon>Bacillota</taxon>
        <taxon>Bacilli</taxon>
        <taxon>Bacillales</taxon>
        <taxon>Thermoactinomycetaceae</taxon>
        <taxon>Marinithermofilum</taxon>
    </lineage>
</organism>
<keyword evidence="2" id="KW-0812">Transmembrane</keyword>
<protein>
    <submittedName>
        <fullName evidence="3">Uncharacterized protein</fullName>
    </submittedName>
</protein>